<dbReference type="PANTHER" id="PTHR12469:SF2">
    <property type="entry name" value="SUCCINATE DEHYDROGENASE ASSEMBLY FACTOR 2, MITOCHONDRIAL"/>
    <property type="match status" value="1"/>
</dbReference>
<reference evidence="4 5" key="1">
    <citation type="journal article" date="2016" name="Int. J. Syst. Evol. Microbiol.">
        <title>Pyruvatibacter mobilis gen. nov., sp. nov., a marine bacterium from the culture broth of Picochlorum sp. 122.</title>
        <authorList>
            <person name="Wang G."/>
            <person name="Tang M."/>
            <person name="Wu H."/>
            <person name="Dai S."/>
            <person name="Li T."/>
            <person name="Chen C."/>
            <person name="He H."/>
            <person name="Fan J."/>
            <person name="Xiang W."/>
            <person name="Li X."/>
        </authorList>
    </citation>
    <scope>NUCLEOTIDE SEQUENCE [LARGE SCALE GENOMIC DNA]</scope>
    <source>
        <strain evidence="4 5">GYP-11</strain>
    </source>
</reference>
<dbReference type="GO" id="GO:0006099">
    <property type="term" value="P:tricarboxylic acid cycle"/>
    <property type="evidence" value="ECO:0007669"/>
    <property type="project" value="TreeGrafter"/>
</dbReference>
<dbReference type="EMBL" id="WXYQ01000006">
    <property type="protein sequence ID" value="NBG96032.1"/>
    <property type="molecule type" value="Genomic_DNA"/>
</dbReference>
<dbReference type="Pfam" id="PF03937">
    <property type="entry name" value="Sdh5"/>
    <property type="match status" value="1"/>
</dbReference>
<evidence type="ECO:0000313" key="5">
    <source>
        <dbReference type="Proteomes" id="UP000470384"/>
    </source>
</evidence>
<dbReference type="OrthoDB" id="9807264at2"/>
<dbReference type="RefSeq" id="WP_160587940.1">
    <property type="nucleotide sequence ID" value="NZ_BMHN01000001.1"/>
</dbReference>
<dbReference type="Proteomes" id="UP000470384">
    <property type="component" value="Unassembled WGS sequence"/>
</dbReference>
<evidence type="ECO:0000313" key="4">
    <source>
        <dbReference type="EMBL" id="NBG96032.1"/>
    </source>
</evidence>
<organism evidence="4 5">
    <name type="scientific">Pyruvatibacter mobilis</name>
    <dbReference type="NCBI Taxonomy" id="1712261"/>
    <lineage>
        <taxon>Bacteria</taxon>
        <taxon>Pseudomonadati</taxon>
        <taxon>Pseudomonadota</taxon>
        <taxon>Alphaproteobacteria</taxon>
        <taxon>Hyphomicrobiales</taxon>
        <taxon>Parvibaculaceae</taxon>
        <taxon>Pyruvatibacter</taxon>
    </lineage>
</organism>
<evidence type="ECO:0000256" key="2">
    <source>
        <dbReference type="ARBA" id="ARBA00019418"/>
    </source>
</evidence>
<keyword evidence="3" id="KW-0143">Chaperone</keyword>
<accession>A0A845QBT6</accession>
<evidence type="ECO:0000256" key="1">
    <source>
        <dbReference type="ARBA" id="ARBA00008571"/>
    </source>
</evidence>
<evidence type="ECO:0000256" key="3">
    <source>
        <dbReference type="ARBA" id="ARBA00023186"/>
    </source>
</evidence>
<dbReference type="Gene3D" id="1.10.150.250">
    <property type="entry name" value="Flavinator of succinate dehydrogenase"/>
    <property type="match status" value="1"/>
</dbReference>
<comment type="similarity">
    <text evidence="1">Belongs to the SdhE FAD assembly factor family.</text>
</comment>
<dbReference type="SUPFAM" id="SSF109910">
    <property type="entry name" value="YgfY-like"/>
    <property type="match status" value="1"/>
</dbReference>
<name>A0A845QBT6_9HYPH</name>
<gene>
    <name evidence="4" type="ORF">GTQ45_09845</name>
</gene>
<dbReference type="PANTHER" id="PTHR12469">
    <property type="entry name" value="PROTEIN EMI5 HOMOLOG, MITOCHONDRIAL"/>
    <property type="match status" value="1"/>
</dbReference>
<sequence length="103" mass="11818">MTDTTQTSGSDSLDDGARRRRLRFRAWHRGIKENDLIIGTFVDTYIDDLSTDDIAALEALMEENDQDVYRWICQTKPVPEAHMTPVLRRLQAHIVGTRERMGG</sequence>
<dbReference type="GeneID" id="300654742"/>
<keyword evidence="5" id="KW-1185">Reference proteome</keyword>
<proteinExistence type="inferred from homology"/>
<dbReference type="AlphaFoldDB" id="A0A845QBT6"/>
<dbReference type="InterPro" id="IPR036714">
    <property type="entry name" value="SDH_sf"/>
</dbReference>
<dbReference type="InterPro" id="IPR005631">
    <property type="entry name" value="SDH"/>
</dbReference>
<comment type="caution">
    <text evidence="4">The sequence shown here is derived from an EMBL/GenBank/DDBJ whole genome shotgun (WGS) entry which is preliminary data.</text>
</comment>
<protein>
    <recommendedName>
        <fullName evidence="2">FAD assembly factor SdhE</fullName>
    </recommendedName>
</protein>